<accession>A0A0A0E957</accession>
<keyword evidence="7" id="KW-0997">Cell inner membrane</keyword>
<keyword evidence="10" id="KW-0975">Bacterial flagellum</keyword>
<evidence type="ECO:0000256" key="8">
    <source>
        <dbReference type="ARBA" id="ARBA00022779"/>
    </source>
</evidence>
<dbReference type="PANTHER" id="PTHR30034:SF3">
    <property type="entry name" value="FLAGELLAR MOTOR SWITCH PROTEIN FLIM"/>
    <property type="match status" value="1"/>
</dbReference>
<dbReference type="Pfam" id="PF01052">
    <property type="entry name" value="FliMN_C"/>
    <property type="match status" value="1"/>
</dbReference>
<dbReference type="GO" id="GO:0005886">
    <property type="term" value="C:plasma membrane"/>
    <property type="evidence" value="ECO:0007669"/>
    <property type="project" value="UniProtKB-SubCell"/>
</dbReference>
<evidence type="ECO:0000313" key="13">
    <source>
        <dbReference type="EMBL" id="KGM46949.1"/>
    </source>
</evidence>
<evidence type="ECO:0000256" key="5">
    <source>
        <dbReference type="ARBA" id="ARBA00022475"/>
    </source>
</evidence>
<dbReference type="PANTHER" id="PTHR30034">
    <property type="entry name" value="FLAGELLAR MOTOR SWITCH PROTEIN FLIM"/>
    <property type="match status" value="1"/>
</dbReference>
<comment type="caution">
    <text evidence="13">The sequence shown here is derived from an EMBL/GenBank/DDBJ whole genome shotgun (WGS) entry which is preliminary data.</text>
</comment>
<dbReference type="SUPFAM" id="SSF101801">
    <property type="entry name" value="Surface presentation of antigens (SPOA)"/>
    <property type="match status" value="1"/>
</dbReference>
<dbReference type="InterPro" id="IPR001543">
    <property type="entry name" value="FliN-like_C"/>
</dbReference>
<dbReference type="CDD" id="cd17908">
    <property type="entry name" value="FliM"/>
    <property type="match status" value="1"/>
</dbReference>
<dbReference type="eggNOG" id="COG1868">
    <property type="taxonomic scope" value="Bacteria"/>
</dbReference>
<dbReference type="SUPFAM" id="SSF103039">
    <property type="entry name" value="CheC-like"/>
    <property type="match status" value="1"/>
</dbReference>
<dbReference type="InterPro" id="IPR001689">
    <property type="entry name" value="Flag_FliM"/>
</dbReference>
<dbReference type="EMBL" id="AQQX01000016">
    <property type="protein sequence ID" value="KGM46949.1"/>
    <property type="molecule type" value="Genomic_DNA"/>
</dbReference>
<organism evidence="13 14">
    <name type="scientific">Pseudooceanicola atlanticus</name>
    <dbReference type="NCBI Taxonomy" id="1461694"/>
    <lineage>
        <taxon>Bacteria</taxon>
        <taxon>Pseudomonadati</taxon>
        <taxon>Pseudomonadota</taxon>
        <taxon>Alphaproteobacteria</taxon>
        <taxon>Rhodobacterales</taxon>
        <taxon>Paracoccaceae</taxon>
        <taxon>Pseudooceanicola</taxon>
    </lineage>
</organism>
<comment type="similarity">
    <text evidence="3">Belongs to the FliM family.</text>
</comment>
<keyword evidence="14" id="KW-1185">Reference proteome</keyword>
<evidence type="ECO:0000256" key="6">
    <source>
        <dbReference type="ARBA" id="ARBA00022500"/>
    </source>
</evidence>
<feature type="domain" description="Flagellar motor switch protein FliN-like C-terminal" evidence="12">
    <location>
        <begin position="236"/>
        <end position="305"/>
    </location>
</feature>
<dbReference type="GO" id="GO:0071978">
    <property type="term" value="P:bacterial-type flagellum-dependent swarming motility"/>
    <property type="evidence" value="ECO:0007669"/>
    <property type="project" value="TreeGrafter"/>
</dbReference>
<protein>
    <recommendedName>
        <fullName evidence="4">Flagellar motor switch protein FliM</fullName>
    </recommendedName>
</protein>
<evidence type="ECO:0000256" key="7">
    <source>
        <dbReference type="ARBA" id="ARBA00022519"/>
    </source>
</evidence>
<dbReference type="GO" id="GO:0003774">
    <property type="term" value="F:cytoskeletal motor activity"/>
    <property type="evidence" value="ECO:0007669"/>
    <property type="project" value="InterPro"/>
</dbReference>
<evidence type="ECO:0000256" key="11">
    <source>
        <dbReference type="ARBA" id="ARBA00025044"/>
    </source>
</evidence>
<dbReference type="InterPro" id="IPR036429">
    <property type="entry name" value="SpoA-like_sf"/>
</dbReference>
<reference evidence="13 14" key="1">
    <citation type="journal article" date="2015" name="Antonie Van Leeuwenhoek">
        <title>Pseudooceanicola atlanticus gen. nov. sp. nov., isolated from surface seawater of the Atlantic Ocean and reclassification of Oceanicola batsensis, Oceanicola marinus, Oceanicola nitratireducens, Oceanicola nanhaiensis, Oceanicola antarcticus and Oceanicola flagellatus, as Pseudooceanicola batsensis comb. nov., Pseudooceanicola marinus comb. nov., Pseudooceanicola nitratireducens comb. nov., Pseudooceanicola nanhaiensis comb. nov., Pseudooceanicola antarcticus comb. nov., and Pseudooceanicola flagellatus comb. nov.</title>
        <authorList>
            <person name="Lai Q."/>
            <person name="Li G."/>
            <person name="Liu X."/>
            <person name="Du Y."/>
            <person name="Sun F."/>
            <person name="Shao Z."/>
        </authorList>
    </citation>
    <scope>NUCLEOTIDE SEQUENCE [LARGE SCALE GENOMIC DNA]</scope>
    <source>
        <strain evidence="13 14">22II-s11g</strain>
    </source>
</reference>
<evidence type="ECO:0000313" key="14">
    <source>
        <dbReference type="Proteomes" id="UP000030004"/>
    </source>
</evidence>
<gene>
    <name evidence="13" type="ORF">ATO9_20695</name>
</gene>
<comment type="function">
    <text evidence="11">FliM is one of three proteins (FliG, FliN, FliM) that forms the rotor-mounted switch complex (C ring), located at the base of the basal body. This complex interacts with the CheY and CheZ chemotaxis proteins, in addition to contacting components of the motor that determine the direction of flagellar rotation.</text>
</comment>
<proteinExistence type="inferred from homology"/>
<keyword evidence="9" id="KW-0472">Membrane</keyword>
<evidence type="ECO:0000259" key="12">
    <source>
        <dbReference type="Pfam" id="PF01052"/>
    </source>
</evidence>
<evidence type="ECO:0000256" key="1">
    <source>
        <dbReference type="ARBA" id="ARBA00004117"/>
    </source>
</evidence>
<evidence type="ECO:0000256" key="9">
    <source>
        <dbReference type="ARBA" id="ARBA00023136"/>
    </source>
</evidence>
<dbReference type="OrthoDB" id="9806941at2"/>
<dbReference type="Gene3D" id="2.30.330.10">
    <property type="entry name" value="SpoA-like"/>
    <property type="match status" value="1"/>
</dbReference>
<evidence type="ECO:0000256" key="3">
    <source>
        <dbReference type="ARBA" id="ARBA00011049"/>
    </source>
</evidence>
<comment type="subcellular location">
    <subcellularLocation>
        <location evidence="1">Bacterial flagellum basal body</location>
    </subcellularLocation>
    <subcellularLocation>
        <location evidence="2">Cell inner membrane</location>
        <topology evidence="2">Peripheral membrane protein</topology>
    </subcellularLocation>
</comment>
<dbReference type="Pfam" id="PF02154">
    <property type="entry name" value="FliM"/>
    <property type="match status" value="1"/>
</dbReference>
<keyword evidence="6" id="KW-0145">Chemotaxis</keyword>
<dbReference type="InterPro" id="IPR028976">
    <property type="entry name" value="CheC-like_sf"/>
</dbReference>
<evidence type="ECO:0000256" key="4">
    <source>
        <dbReference type="ARBA" id="ARBA00021898"/>
    </source>
</evidence>
<dbReference type="GO" id="GO:0050918">
    <property type="term" value="P:positive chemotaxis"/>
    <property type="evidence" value="ECO:0007669"/>
    <property type="project" value="TreeGrafter"/>
</dbReference>
<dbReference type="STRING" id="1461694.ATO9_20695"/>
<dbReference type="RefSeq" id="WP_043753788.1">
    <property type="nucleotide sequence ID" value="NZ_AQQX01000016.1"/>
</dbReference>
<sequence>MSPATAEATDQIALRGAPVEEEIIQRAKRSYERLPILEVILERFVLAIGPALKSYVGAICEASIDATEYMPMSEALEGLPNPSLISITEASDWEGPFATIIDPSLLISTLEITFGGRTAERSSWKPRSFTAIERKIGREMMTLILAELSETFAKLMPVEFMISHVETNPQAMVLAPPNTGCLRLRVHLTMDDRDGYLYFLFPYNAFSTIRPILAQPFHGGALGGDKSWQKKMTDAIVDTEVSVAARLHETTVPMQEVLNWRKGQVLDLGIDADQLVTLCCGGHELYRAQSGKRRNGRLALKIQKQLKDEEEMSNVLPD</sequence>
<keyword evidence="5" id="KW-1003">Cell membrane</keyword>
<name>A0A0A0E957_9RHOB</name>
<dbReference type="Gene3D" id="3.40.1550.10">
    <property type="entry name" value="CheC-like"/>
    <property type="match status" value="1"/>
</dbReference>
<keyword evidence="8" id="KW-0283">Flagellar rotation</keyword>
<evidence type="ECO:0000256" key="10">
    <source>
        <dbReference type="ARBA" id="ARBA00023143"/>
    </source>
</evidence>
<dbReference type="Proteomes" id="UP000030004">
    <property type="component" value="Unassembled WGS sequence"/>
</dbReference>
<dbReference type="GO" id="GO:0009425">
    <property type="term" value="C:bacterial-type flagellum basal body"/>
    <property type="evidence" value="ECO:0007669"/>
    <property type="project" value="UniProtKB-SubCell"/>
</dbReference>
<dbReference type="AlphaFoldDB" id="A0A0A0E957"/>
<evidence type="ECO:0000256" key="2">
    <source>
        <dbReference type="ARBA" id="ARBA00004417"/>
    </source>
</evidence>